<reference evidence="4" key="1">
    <citation type="submission" date="2018-05" db="EMBL/GenBank/DDBJ databases">
        <title>Zavarzinia sp. HR-AS.</title>
        <authorList>
            <person name="Lee Y."/>
            <person name="Jeon C.O."/>
        </authorList>
    </citation>
    <scope>NUCLEOTIDE SEQUENCE [LARGE SCALE GENOMIC DNA]</scope>
    <source>
        <strain evidence="4">DSM 1231</strain>
    </source>
</reference>
<evidence type="ECO:0000256" key="1">
    <source>
        <dbReference type="PROSITE-ProRule" id="PRU00339"/>
    </source>
</evidence>
<dbReference type="InterPro" id="IPR011990">
    <property type="entry name" value="TPR-like_helical_dom_sf"/>
</dbReference>
<name>A0A317DV69_9PROT</name>
<dbReference type="RefSeq" id="WP_109923294.1">
    <property type="nucleotide sequence ID" value="NZ_QGLF01000008.1"/>
</dbReference>
<dbReference type="Gene3D" id="1.25.40.10">
    <property type="entry name" value="Tetratricopeptide repeat domain"/>
    <property type="match status" value="1"/>
</dbReference>
<protein>
    <submittedName>
        <fullName evidence="3">Uncharacterized protein</fullName>
    </submittedName>
</protein>
<proteinExistence type="predicted"/>
<dbReference type="AlphaFoldDB" id="A0A317DV69"/>
<dbReference type="InterPro" id="IPR019734">
    <property type="entry name" value="TPR_rpt"/>
</dbReference>
<dbReference type="Pfam" id="PF13181">
    <property type="entry name" value="TPR_8"/>
    <property type="match status" value="1"/>
</dbReference>
<dbReference type="PROSITE" id="PS50005">
    <property type="entry name" value="TPR"/>
    <property type="match status" value="2"/>
</dbReference>
<keyword evidence="2" id="KW-0732">Signal</keyword>
<feature type="repeat" description="TPR" evidence="1">
    <location>
        <begin position="119"/>
        <end position="152"/>
    </location>
</feature>
<keyword evidence="4" id="KW-1185">Reference proteome</keyword>
<gene>
    <name evidence="3" type="ORF">DKG75_21720</name>
</gene>
<keyword evidence="1" id="KW-0802">TPR repeat</keyword>
<accession>A0A317DV69</accession>
<organism evidence="3 4">
    <name type="scientific">Zavarzinia compransoris</name>
    <dbReference type="NCBI Taxonomy" id="1264899"/>
    <lineage>
        <taxon>Bacteria</taxon>
        <taxon>Pseudomonadati</taxon>
        <taxon>Pseudomonadota</taxon>
        <taxon>Alphaproteobacteria</taxon>
        <taxon>Rhodospirillales</taxon>
        <taxon>Zavarziniaceae</taxon>
        <taxon>Zavarzinia</taxon>
    </lineage>
</organism>
<evidence type="ECO:0000256" key="2">
    <source>
        <dbReference type="SAM" id="SignalP"/>
    </source>
</evidence>
<dbReference type="OrthoDB" id="7270276at2"/>
<evidence type="ECO:0000313" key="3">
    <source>
        <dbReference type="EMBL" id="PWR17766.1"/>
    </source>
</evidence>
<sequence length="231" mass="24756">MSAGFSPRAVPRALALAALAAALGLAGCKSAGTAPARTVSGEQTPRPSAEEDVLYIALIRGMIERDQSQAALAFLDDYLKRRPGDVEALTLKGEALLRTEQIDAADKVYIELDRRRVQPVAAFGLGQVRAKVGDWKGAAPQFARAAEAAPTDPRVLNNYGFALLNTEDYAKAYSVLARAAQLSPQNQQIRTNFAIAALKTGREAELDQILAPVAAAERPNILSFVRSWKPS</sequence>
<feature type="repeat" description="TPR" evidence="1">
    <location>
        <begin position="153"/>
        <end position="186"/>
    </location>
</feature>
<dbReference type="SUPFAM" id="SSF48452">
    <property type="entry name" value="TPR-like"/>
    <property type="match status" value="1"/>
</dbReference>
<dbReference type="Proteomes" id="UP000246077">
    <property type="component" value="Unassembled WGS sequence"/>
</dbReference>
<dbReference type="EMBL" id="QGLF01000008">
    <property type="protein sequence ID" value="PWR17766.1"/>
    <property type="molecule type" value="Genomic_DNA"/>
</dbReference>
<feature type="signal peptide" evidence="2">
    <location>
        <begin position="1"/>
        <end position="31"/>
    </location>
</feature>
<feature type="chain" id="PRO_5016286246" evidence="2">
    <location>
        <begin position="32"/>
        <end position="231"/>
    </location>
</feature>
<evidence type="ECO:0000313" key="4">
    <source>
        <dbReference type="Proteomes" id="UP000246077"/>
    </source>
</evidence>
<comment type="caution">
    <text evidence="3">The sequence shown here is derived from an EMBL/GenBank/DDBJ whole genome shotgun (WGS) entry which is preliminary data.</text>
</comment>